<name>F4C2J0_SPHS2</name>
<proteinExistence type="predicted"/>
<sequence>MRQRRNKMWVAFALVIAAAMLFRFAIAIVHNDFSVVIIICGATLFLGSLVAFAIYFKE</sequence>
<protein>
    <submittedName>
        <fullName evidence="2">Uncharacterized protein</fullName>
    </submittedName>
</protein>
<gene>
    <name evidence="2" type="ordered locus">Sph21_3720</name>
</gene>
<organism evidence="2">
    <name type="scientific">Sphingobacterium sp. (strain 21)</name>
    <dbReference type="NCBI Taxonomy" id="743722"/>
    <lineage>
        <taxon>Bacteria</taxon>
        <taxon>Pseudomonadati</taxon>
        <taxon>Bacteroidota</taxon>
        <taxon>Sphingobacteriia</taxon>
        <taxon>Sphingobacteriales</taxon>
        <taxon>Sphingobacteriaceae</taxon>
        <taxon>Sphingobacterium</taxon>
    </lineage>
</organism>
<reference evidence="2" key="1">
    <citation type="submission" date="2011-03" db="EMBL/GenBank/DDBJ databases">
        <title>Complete sequence of Sphingobacterium sp. 21.</title>
        <authorList>
            <consortium name="US DOE Joint Genome Institute"/>
            <person name="Lucas S."/>
            <person name="Copeland A."/>
            <person name="Lapidus A."/>
            <person name="Cheng J.-F."/>
            <person name="Goodwin L."/>
            <person name="Pitluck S."/>
            <person name="Davenport K."/>
            <person name="Detter J.C."/>
            <person name="Han C."/>
            <person name="Tapia R."/>
            <person name="Land M."/>
            <person name="Hauser L."/>
            <person name="Kyrpides N."/>
            <person name="Ivanova N."/>
            <person name="Ovchinnikova G."/>
            <person name="Pagani I."/>
            <person name="Siebers A.K."/>
            <person name="Allgaier M."/>
            <person name="Thelen M.P."/>
            <person name="Hugenholtz P."/>
            <person name="Woyke T."/>
        </authorList>
    </citation>
    <scope>NUCLEOTIDE SEQUENCE</scope>
    <source>
        <strain evidence="2">21</strain>
    </source>
</reference>
<dbReference type="AlphaFoldDB" id="F4C2J0"/>
<accession>F4C2J0</accession>
<evidence type="ECO:0000313" key="2">
    <source>
        <dbReference type="EMBL" id="ADZ80257.1"/>
    </source>
</evidence>
<dbReference type="EMBL" id="CP002584">
    <property type="protein sequence ID" value="ADZ80257.1"/>
    <property type="molecule type" value="Genomic_DNA"/>
</dbReference>
<keyword evidence="1" id="KW-0812">Transmembrane</keyword>
<dbReference type="STRING" id="743722.Sph21_3720"/>
<feature type="transmembrane region" description="Helical" evidence="1">
    <location>
        <begin position="35"/>
        <end position="56"/>
    </location>
</feature>
<evidence type="ECO:0000256" key="1">
    <source>
        <dbReference type="SAM" id="Phobius"/>
    </source>
</evidence>
<keyword evidence="1" id="KW-1133">Transmembrane helix</keyword>
<dbReference type="KEGG" id="shg:Sph21_3720"/>
<dbReference type="HOGENOM" id="CLU_2976946_0_0_10"/>
<keyword evidence="1" id="KW-0472">Membrane</keyword>